<organism evidence="2 3">
    <name type="scientific">Armillaria solidipes</name>
    <dbReference type="NCBI Taxonomy" id="1076256"/>
    <lineage>
        <taxon>Eukaryota</taxon>
        <taxon>Fungi</taxon>
        <taxon>Dikarya</taxon>
        <taxon>Basidiomycota</taxon>
        <taxon>Agaricomycotina</taxon>
        <taxon>Agaricomycetes</taxon>
        <taxon>Agaricomycetidae</taxon>
        <taxon>Agaricales</taxon>
        <taxon>Marasmiineae</taxon>
        <taxon>Physalacriaceae</taxon>
        <taxon>Armillaria</taxon>
    </lineage>
</organism>
<feature type="compositionally biased region" description="Basic and acidic residues" evidence="1">
    <location>
        <begin position="113"/>
        <end position="123"/>
    </location>
</feature>
<accession>A0A2H3BDL9</accession>
<proteinExistence type="predicted"/>
<keyword evidence="3" id="KW-1185">Reference proteome</keyword>
<feature type="compositionally biased region" description="Acidic residues" evidence="1">
    <location>
        <begin position="124"/>
        <end position="135"/>
    </location>
</feature>
<dbReference type="AlphaFoldDB" id="A0A2H3BDL9"/>
<protein>
    <submittedName>
        <fullName evidence="2">Uncharacterized protein</fullName>
    </submittedName>
</protein>
<evidence type="ECO:0000313" key="2">
    <source>
        <dbReference type="EMBL" id="PBK68965.1"/>
    </source>
</evidence>
<evidence type="ECO:0000313" key="3">
    <source>
        <dbReference type="Proteomes" id="UP000218334"/>
    </source>
</evidence>
<sequence length="184" mass="19370">MSPAIDSSAREALEPTDEPTIFVPMVAEDIQSDKVTQPSDDTPVIEDAGGTQCSFLKDGNSDTKFADGIDSDNSFRPPPLPGVIPEDAISQPVTGGGGQKSVKHDNMPPSSTAERDAVSKEDKDSEEQQTQEESDDPLRPPMPPSLVYKGRPLGPTAGGGFPKPRPKPGPKPPPQPAPKPVPGQ</sequence>
<evidence type="ECO:0000256" key="1">
    <source>
        <dbReference type="SAM" id="MobiDB-lite"/>
    </source>
</evidence>
<feature type="region of interest" description="Disordered" evidence="1">
    <location>
        <begin position="34"/>
        <end position="184"/>
    </location>
</feature>
<name>A0A2H3BDL9_9AGAR</name>
<reference evidence="3" key="1">
    <citation type="journal article" date="2017" name="Nat. Ecol. Evol.">
        <title>Genome expansion and lineage-specific genetic innovations in the forest pathogenic fungi Armillaria.</title>
        <authorList>
            <person name="Sipos G."/>
            <person name="Prasanna A.N."/>
            <person name="Walter M.C."/>
            <person name="O'Connor E."/>
            <person name="Balint B."/>
            <person name="Krizsan K."/>
            <person name="Kiss B."/>
            <person name="Hess J."/>
            <person name="Varga T."/>
            <person name="Slot J."/>
            <person name="Riley R."/>
            <person name="Boka B."/>
            <person name="Rigling D."/>
            <person name="Barry K."/>
            <person name="Lee J."/>
            <person name="Mihaltcheva S."/>
            <person name="LaButti K."/>
            <person name="Lipzen A."/>
            <person name="Waldron R."/>
            <person name="Moloney N.M."/>
            <person name="Sperisen C."/>
            <person name="Kredics L."/>
            <person name="Vagvoelgyi C."/>
            <person name="Patrignani A."/>
            <person name="Fitzpatrick D."/>
            <person name="Nagy I."/>
            <person name="Doyle S."/>
            <person name="Anderson J.B."/>
            <person name="Grigoriev I.V."/>
            <person name="Gueldener U."/>
            <person name="Muensterkoetter M."/>
            <person name="Nagy L.G."/>
        </authorList>
    </citation>
    <scope>NUCLEOTIDE SEQUENCE [LARGE SCALE GENOMIC DNA]</scope>
    <source>
        <strain evidence="3">28-4</strain>
    </source>
</reference>
<dbReference type="EMBL" id="KZ293431">
    <property type="protein sequence ID" value="PBK68965.1"/>
    <property type="molecule type" value="Genomic_DNA"/>
</dbReference>
<dbReference type="Proteomes" id="UP000218334">
    <property type="component" value="Unassembled WGS sequence"/>
</dbReference>
<feature type="compositionally biased region" description="Pro residues" evidence="1">
    <location>
        <begin position="167"/>
        <end position="184"/>
    </location>
</feature>
<gene>
    <name evidence="2" type="ORF">ARMSODRAFT_201817</name>
</gene>